<dbReference type="EMBL" id="JAHOPC010000015">
    <property type="protein sequence ID" value="MBU8868561.1"/>
    <property type="molecule type" value="Genomic_DNA"/>
</dbReference>
<evidence type="ECO:0000313" key="4">
    <source>
        <dbReference type="Proteomes" id="UP000824166"/>
    </source>
</evidence>
<evidence type="ECO:0000256" key="1">
    <source>
        <dbReference type="SAM" id="MobiDB-lite"/>
    </source>
</evidence>
<keyword evidence="4" id="KW-1185">Reference proteome</keyword>
<sequence length="267" mass="28801">MAAVALILSLVTGVQNWSTSANAADGSARQLDEQRRANEINREMLDRINQPALSGPNPGPTDQAATPKAKGCLSDGTSVPAGWGPARPIFADTATPQYALFNSIRDNPNLGDERSFYAIKDAKDTNGPWKKQVRVEKGHTYLVRVYIRNDAADVGAIATGTSVMVNLPTCTGTSIATNAWIKSNDAFPNEVWDGLTMNSDIPFNVAYMEGSAAIYNNSPNSPFRLTSTDFLEVEGQKIGFDSMDGVVRPGYSNVAYLVFEIKPQFAS</sequence>
<dbReference type="RefSeq" id="WP_216926681.1">
    <property type="nucleotide sequence ID" value="NZ_JAHOPC010000015.1"/>
</dbReference>
<accession>A0ABS6IA05</accession>
<organism evidence="3 4">
    <name type="scientific">Paenarthrobacter aromaticivorans</name>
    <dbReference type="NCBI Taxonomy" id="2849150"/>
    <lineage>
        <taxon>Bacteria</taxon>
        <taxon>Bacillati</taxon>
        <taxon>Actinomycetota</taxon>
        <taxon>Actinomycetes</taxon>
        <taxon>Micrococcales</taxon>
        <taxon>Micrococcaceae</taxon>
        <taxon>Paenarthrobacter</taxon>
    </lineage>
</organism>
<feature type="signal peptide" evidence="2">
    <location>
        <begin position="1"/>
        <end position="23"/>
    </location>
</feature>
<dbReference type="Proteomes" id="UP000824166">
    <property type="component" value="Unassembled WGS sequence"/>
</dbReference>
<feature type="chain" id="PRO_5045285409" evidence="2">
    <location>
        <begin position="24"/>
        <end position="267"/>
    </location>
</feature>
<gene>
    <name evidence="3" type="ORF">KSW38_19905</name>
</gene>
<proteinExistence type="predicted"/>
<feature type="region of interest" description="Disordered" evidence="1">
    <location>
        <begin position="48"/>
        <end position="77"/>
    </location>
</feature>
<keyword evidence="2" id="KW-0732">Signal</keyword>
<name>A0ABS6IA05_9MICC</name>
<reference evidence="3 4" key="1">
    <citation type="submission" date="2021-06" db="EMBL/GenBank/DDBJ databases">
        <authorList>
            <person name="Jeong J.W."/>
        </authorList>
    </citation>
    <scope>NUCLEOTIDE SEQUENCE [LARGE SCALE GENOMIC DNA]</scope>
    <source>
        <strain evidence="3 4">MMS21-TAE1-1</strain>
    </source>
</reference>
<evidence type="ECO:0000313" key="3">
    <source>
        <dbReference type="EMBL" id="MBU8868561.1"/>
    </source>
</evidence>
<protein>
    <submittedName>
        <fullName evidence="3">Uncharacterized protein</fullName>
    </submittedName>
</protein>
<evidence type="ECO:0000256" key="2">
    <source>
        <dbReference type="SAM" id="SignalP"/>
    </source>
</evidence>
<comment type="caution">
    <text evidence="3">The sequence shown here is derived from an EMBL/GenBank/DDBJ whole genome shotgun (WGS) entry which is preliminary data.</text>
</comment>